<name>A0ABP5BEH7_9MICO</name>
<evidence type="ECO:0000259" key="2">
    <source>
        <dbReference type="Pfam" id="PF23636"/>
    </source>
</evidence>
<dbReference type="RefSeq" id="WP_157415077.1">
    <property type="nucleotide sequence ID" value="NZ_BAAAMK010000001.1"/>
</dbReference>
<proteinExistence type="predicted"/>
<organism evidence="3 4">
    <name type="scientific">Agromyces allii</name>
    <dbReference type="NCBI Taxonomy" id="393607"/>
    <lineage>
        <taxon>Bacteria</taxon>
        <taxon>Bacillati</taxon>
        <taxon>Actinomycetota</taxon>
        <taxon>Actinomycetes</taxon>
        <taxon>Micrococcales</taxon>
        <taxon>Microbacteriaceae</taxon>
        <taxon>Agromyces</taxon>
    </lineage>
</organism>
<evidence type="ECO:0000313" key="4">
    <source>
        <dbReference type="Proteomes" id="UP001499954"/>
    </source>
</evidence>
<dbReference type="Pfam" id="PF23636">
    <property type="entry name" value="DUF7144"/>
    <property type="match status" value="1"/>
</dbReference>
<dbReference type="EMBL" id="BAAAMK010000001">
    <property type="protein sequence ID" value="GAA1940023.1"/>
    <property type="molecule type" value="Genomic_DNA"/>
</dbReference>
<evidence type="ECO:0000256" key="1">
    <source>
        <dbReference type="SAM" id="Phobius"/>
    </source>
</evidence>
<dbReference type="InterPro" id="IPR055568">
    <property type="entry name" value="DUF7144"/>
</dbReference>
<feature type="transmembrane region" description="Helical" evidence="1">
    <location>
        <begin position="106"/>
        <end position="124"/>
    </location>
</feature>
<protein>
    <recommendedName>
        <fullName evidence="2">DUF7144 domain-containing protein</fullName>
    </recommendedName>
</protein>
<gene>
    <name evidence="3" type="ORF">GCM10009717_02970</name>
</gene>
<feature type="domain" description="DUF7144" evidence="2">
    <location>
        <begin position="11"/>
        <end position="126"/>
    </location>
</feature>
<sequence>MSQSTGRPAGVTIVAVIAWISGAIDIVVGTILFFQASAIAVAPQWGGAGTVYSSAIVSIVLGLITVIVAFGLLRGNMAARLIVTVVQVLSIISSLFIAVANLGNPVGEWLSILVSFIALMLLWTKRASAFFNS</sequence>
<feature type="transmembrane region" description="Helical" evidence="1">
    <location>
        <begin position="51"/>
        <end position="73"/>
    </location>
</feature>
<feature type="transmembrane region" description="Helical" evidence="1">
    <location>
        <begin position="12"/>
        <end position="39"/>
    </location>
</feature>
<accession>A0ABP5BEH7</accession>
<feature type="transmembrane region" description="Helical" evidence="1">
    <location>
        <begin position="80"/>
        <end position="100"/>
    </location>
</feature>
<reference evidence="4" key="1">
    <citation type="journal article" date="2019" name="Int. J. Syst. Evol. Microbiol.">
        <title>The Global Catalogue of Microorganisms (GCM) 10K type strain sequencing project: providing services to taxonomists for standard genome sequencing and annotation.</title>
        <authorList>
            <consortium name="The Broad Institute Genomics Platform"/>
            <consortium name="The Broad Institute Genome Sequencing Center for Infectious Disease"/>
            <person name="Wu L."/>
            <person name="Ma J."/>
        </authorList>
    </citation>
    <scope>NUCLEOTIDE SEQUENCE [LARGE SCALE GENOMIC DNA]</scope>
    <source>
        <strain evidence="4">JCM 13584</strain>
    </source>
</reference>
<keyword evidence="1" id="KW-0812">Transmembrane</keyword>
<keyword evidence="4" id="KW-1185">Reference proteome</keyword>
<dbReference type="Proteomes" id="UP001499954">
    <property type="component" value="Unassembled WGS sequence"/>
</dbReference>
<keyword evidence="1" id="KW-1133">Transmembrane helix</keyword>
<evidence type="ECO:0000313" key="3">
    <source>
        <dbReference type="EMBL" id="GAA1940023.1"/>
    </source>
</evidence>
<comment type="caution">
    <text evidence="3">The sequence shown here is derived from an EMBL/GenBank/DDBJ whole genome shotgun (WGS) entry which is preliminary data.</text>
</comment>
<keyword evidence="1" id="KW-0472">Membrane</keyword>